<sequence>MQNDQPQDEDQPKALMRTLGLTLASAFLWGVAHVWAGRRVTGALLAAAFAVMIAVLVVLATGFRHDLLELALQPEWLTGIIFGSIALAGVWVGVVVRSYTLVRPRALAAGPRVAAVSMVAVLCLAICAPFALAAHRTYVARDLINSTFADGDHNGKKIKKSDPWKDRPRLNVLLLGGDAGHNRVGVRTDSVTLASIDTHTGDTVMLGLPRNLERIQMPAGPAADRFPDGFTGEGPETPGLLNEIYEYAEEHPEITPGKPKGQRGPALLVPTVSQILGQPIDYYILVDMRGFAQLIDAMGGVYLKVPENITFGKYNEGTLQAGYRRLSGTQALWYGRSRTYSNDYVRMGRQKCLLRAIARQADPQKLLLRFNKLADAAKNTISTDLPRELLPALLKLSEKMKNGDAKINSLQFVPPLISTAHPDWALIRHRSAQAIADSGRTPVKTDPPATASTTTAKKNASNPAGAESDEPDTTKAVSLDATCPS</sequence>
<feature type="compositionally biased region" description="Low complexity" evidence="2">
    <location>
        <begin position="449"/>
        <end position="462"/>
    </location>
</feature>
<dbReference type="InterPro" id="IPR050922">
    <property type="entry name" value="LytR/CpsA/Psr_CW_biosynth"/>
</dbReference>
<keyword evidence="6" id="KW-1185">Reference proteome</keyword>
<keyword evidence="3" id="KW-0472">Membrane</keyword>
<evidence type="ECO:0000259" key="4">
    <source>
        <dbReference type="Pfam" id="PF03816"/>
    </source>
</evidence>
<evidence type="ECO:0000313" key="5">
    <source>
        <dbReference type="EMBL" id="GAA3202785.1"/>
    </source>
</evidence>
<feature type="region of interest" description="Disordered" evidence="2">
    <location>
        <begin position="435"/>
        <end position="485"/>
    </location>
</feature>
<comment type="similarity">
    <text evidence="1">Belongs to the LytR/CpsA/Psr (LCP) family.</text>
</comment>
<keyword evidence="3" id="KW-0812">Transmembrane</keyword>
<name>A0ABP6Q901_9ACTN</name>
<comment type="caution">
    <text evidence="5">The sequence shown here is derived from an EMBL/GenBank/DDBJ whole genome shotgun (WGS) entry which is preliminary data.</text>
</comment>
<gene>
    <name evidence="5" type="ORF">GCM10010468_16520</name>
</gene>
<dbReference type="Proteomes" id="UP001501237">
    <property type="component" value="Unassembled WGS sequence"/>
</dbReference>
<organism evidence="5 6">
    <name type="scientific">Actinocorallia longicatena</name>
    <dbReference type="NCBI Taxonomy" id="111803"/>
    <lineage>
        <taxon>Bacteria</taxon>
        <taxon>Bacillati</taxon>
        <taxon>Actinomycetota</taxon>
        <taxon>Actinomycetes</taxon>
        <taxon>Streptosporangiales</taxon>
        <taxon>Thermomonosporaceae</taxon>
        <taxon>Actinocorallia</taxon>
    </lineage>
</organism>
<proteinExistence type="inferred from homology"/>
<dbReference type="Pfam" id="PF03816">
    <property type="entry name" value="LytR_cpsA_psr"/>
    <property type="match status" value="1"/>
</dbReference>
<dbReference type="NCBIfam" id="TIGR00350">
    <property type="entry name" value="lytR_cpsA_psr"/>
    <property type="match status" value="1"/>
</dbReference>
<evidence type="ECO:0000313" key="6">
    <source>
        <dbReference type="Proteomes" id="UP001501237"/>
    </source>
</evidence>
<dbReference type="RefSeq" id="WP_344824196.1">
    <property type="nucleotide sequence ID" value="NZ_BAAAUV010000004.1"/>
</dbReference>
<feature type="transmembrane region" description="Helical" evidence="3">
    <location>
        <begin position="43"/>
        <end position="64"/>
    </location>
</feature>
<evidence type="ECO:0000256" key="2">
    <source>
        <dbReference type="SAM" id="MobiDB-lite"/>
    </source>
</evidence>
<feature type="transmembrane region" description="Helical" evidence="3">
    <location>
        <begin position="113"/>
        <end position="134"/>
    </location>
</feature>
<feature type="transmembrane region" description="Helical" evidence="3">
    <location>
        <begin position="14"/>
        <end position="36"/>
    </location>
</feature>
<dbReference type="Gene3D" id="3.40.630.190">
    <property type="entry name" value="LCP protein"/>
    <property type="match status" value="1"/>
</dbReference>
<feature type="transmembrane region" description="Helical" evidence="3">
    <location>
        <begin position="76"/>
        <end position="101"/>
    </location>
</feature>
<dbReference type="EMBL" id="BAAAUV010000004">
    <property type="protein sequence ID" value="GAA3202785.1"/>
    <property type="molecule type" value="Genomic_DNA"/>
</dbReference>
<accession>A0ABP6Q901</accession>
<keyword evidence="3" id="KW-1133">Transmembrane helix</keyword>
<evidence type="ECO:0000256" key="3">
    <source>
        <dbReference type="SAM" id="Phobius"/>
    </source>
</evidence>
<dbReference type="PANTHER" id="PTHR33392">
    <property type="entry name" value="POLYISOPRENYL-TEICHOIC ACID--PEPTIDOGLYCAN TEICHOIC ACID TRANSFERASE TAGU"/>
    <property type="match status" value="1"/>
</dbReference>
<feature type="domain" description="Cell envelope-related transcriptional attenuator" evidence="4">
    <location>
        <begin position="187"/>
        <end position="361"/>
    </location>
</feature>
<reference evidence="6" key="1">
    <citation type="journal article" date="2019" name="Int. J. Syst. Evol. Microbiol.">
        <title>The Global Catalogue of Microorganisms (GCM) 10K type strain sequencing project: providing services to taxonomists for standard genome sequencing and annotation.</title>
        <authorList>
            <consortium name="The Broad Institute Genomics Platform"/>
            <consortium name="The Broad Institute Genome Sequencing Center for Infectious Disease"/>
            <person name="Wu L."/>
            <person name="Ma J."/>
        </authorList>
    </citation>
    <scope>NUCLEOTIDE SEQUENCE [LARGE SCALE GENOMIC DNA]</scope>
    <source>
        <strain evidence="6">JCM 9377</strain>
    </source>
</reference>
<protein>
    <recommendedName>
        <fullName evidence="4">Cell envelope-related transcriptional attenuator domain-containing protein</fullName>
    </recommendedName>
</protein>
<dbReference type="InterPro" id="IPR004474">
    <property type="entry name" value="LytR_CpsA_psr"/>
</dbReference>
<dbReference type="PANTHER" id="PTHR33392:SF6">
    <property type="entry name" value="POLYISOPRENYL-TEICHOIC ACID--PEPTIDOGLYCAN TEICHOIC ACID TRANSFERASE TAGU"/>
    <property type="match status" value="1"/>
</dbReference>
<evidence type="ECO:0000256" key="1">
    <source>
        <dbReference type="ARBA" id="ARBA00006068"/>
    </source>
</evidence>